<protein>
    <recommendedName>
        <fullName evidence="3">DUF3800 domain-containing protein</fullName>
    </recommendedName>
</protein>
<proteinExistence type="predicted"/>
<name>A0A2M6WMF2_9BACT</name>
<dbReference type="EMBL" id="PFAS01000018">
    <property type="protein sequence ID" value="PIT93991.1"/>
    <property type="molecule type" value="Genomic_DNA"/>
</dbReference>
<sequence>MAYIFLDESGDLGFNFTKEKTSKHFVITFLFTNNKLPIERIVKKIFRSFSKKEIKNHHGILHCYKERPKTRQILLNLLKEKDISIIAIYLNKRKVYTKLQDEKHVLYNYVTNILIDRVYTKKLIPTDKPIELIASRRETNKFLNQNFCNYIKYQVQSNHKLDITVEIKSPHEEKCLQVVDFVCWSIFRKIEHGDESYTNFIKQKIVEESPLFP</sequence>
<dbReference type="Pfam" id="PF12686">
    <property type="entry name" value="DUF3800"/>
    <property type="match status" value="1"/>
</dbReference>
<accession>A0A2M6WMF2</accession>
<dbReference type="AlphaFoldDB" id="A0A2M6WMF2"/>
<organism evidence="1 2">
    <name type="scientific">Candidatus Falkowbacteria bacterium CG10_big_fil_rev_8_21_14_0_10_43_11</name>
    <dbReference type="NCBI Taxonomy" id="1974568"/>
    <lineage>
        <taxon>Bacteria</taxon>
        <taxon>Candidatus Falkowiibacteriota</taxon>
    </lineage>
</organism>
<evidence type="ECO:0000313" key="1">
    <source>
        <dbReference type="EMBL" id="PIT93991.1"/>
    </source>
</evidence>
<dbReference type="Proteomes" id="UP000229335">
    <property type="component" value="Unassembled WGS sequence"/>
</dbReference>
<evidence type="ECO:0000313" key="2">
    <source>
        <dbReference type="Proteomes" id="UP000229335"/>
    </source>
</evidence>
<gene>
    <name evidence="1" type="ORF">COU00_01370</name>
</gene>
<evidence type="ECO:0008006" key="3">
    <source>
        <dbReference type="Google" id="ProtNLM"/>
    </source>
</evidence>
<comment type="caution">
    <text evidence="1">The sequence shown here is derived from an EMBL/GenBank/DDBJ whole genome shotgun (WGS) entry which is preliminary data.</text>
</comment>
<dbReference type="InterPro" id="IPR024524">
    <property type="entry name" value="DUF3800"/>
</dbReference>
<reference evidence="2" key="1">
    <citation type="submission" date="2017-09" db="EMBL/GenBank/DDBJ databases">
        <title>Depth-based differentiation of microbial function through sediment-hosted aquifers and enrichment of novel symbionts in the deep terrestrial subsurface.</title>
        <authorList>
            <person name="Probst A.J."/>
            <person name="Ladd B."/>
            <person name="Jarett J.K."/>
            <person name="Geller-Mcgrath D.E."/>
            <person name="Sieber C.M.K."/>
            <person name="Emerson J.B."/>
            <person name="Anantharaman K."/>
            <person name="Thomas B.C."/>
            <person name="Malmstrom R."/>
            <person name="Stieglmeier M."/>
            <person name="Klingl A."/>
            <person name="Woyke T."/>
            <person name="Ryan C.M."/>
            <person name="Banfield J.F."/>
        </authorList>
    </citation>
    <scope>NUCLEOTIDE SEQUENCE [LARGE SCALE GENOMIC DNA]</scope>
</reference>